<dbReference type="PANTHER" id="PTHR46364">
    <property type="entry name" value="OS08G0421900 PROTEIN"/>
    <property type="match status" value="1"/>
</dbReference>
<dbReference type="Gene3D" id="2.30.30.490">
    <property type="match status" value="1"/>
</dbReference>
<dbReference type="EMBL" id="MJEQ01004183">
    <property type="protein sequence ID" value="OIT21659.1"/>
    <property type="molecule type" value="Genomic_DNA"/>
</dbReference>
<dbReference type="Proteomes" id="UP000187609">
    <property type="component" value="Unassembled WGS sequence"/>
</dbReference>
<gene>
    <name evidence="2" type="primary">EBS_0</name>
    <name evidence="2" type="ORF">A4A49_33548</name>
</gene>
<dbReference type="Gramene" id="OIT21659">
    <property type="protein sequence ID" value="OIT21659"/>
    <property type="gene ID" value="A4A49_33548"/>
</dbReference>
<evidence type="ECO:0000259" key="1">
    <source>
        <dbReference type="PROSITE" id="PS51038"/>
    </source>
</evidence>
<evidence type="ECO:0000313" key="2">
    <source>
        <dbReference type="EMBL" id="OIT21659.1"/>
    </source>
</evidence>
<dbReference type="STRING" id="49451.A0A1J6KFR8"/>
<keyword evidence="3" id="KW-1185">Reference proteome</keyword>
<feature type="domain" description="BAH" evidence="1">
    <location>
        <begin position="1"/>
        <end position="76"/>
    </location>
</feature>
<dbReference type="PROSITE" id="PS51038">
    <property type="entry name" value="BAH"/>
    <property type="match status" value="1"/>
</dbReference>
<dbReference type="InterPro" id="IPR001025">
    <property type="entry name" value="BAH_dom"/>
</dbReference>
<evidence type="ECO:0000313" key="3">
    <source>
        <dbReference type="Proteomes" id="UP000187609"/>
    </source>
</evidence>
<dbReference type="SMR" id="A0A1J6KFR8"/>
<name>A0A1J6KFR8_NICAT</name>
<dbReference type="GO" id="GO:0003682">
    <property type="term" value="F:chromatin binding"/>
    <property type="evidence" value="ECO:0007669"/>
    <property type="project" value="InterPro"/>
</dbReference>
<protein>
    <submittedName>
        <fullName evidence="2">Chromatin remodeling protein ebs</fullName>
    </submittedName>
</protein>
<proteinExistence type="predicted"/>
<dbReference type="InterPro" id="IPR043151">
    <property type="entry name" value="BAH_sf"/>
</dbReference>
<sequence>MMVLTYAANLYGVKAVHGAKELLLSDRYDVRIAHNIVGKCNVHSFRNYTKLENVGPEDYCCRFKYKTATGAFVPAMVPMYCKCEMPFNPDEFMSQSNNKQERYIYGMLAFALLELGRYTDAEEAANKGFEIDSEDAWTHHAVYTQLVACRALLFGRSFSDGKSKRRV</sequence>
<dbReference type="AlphaFoldDB" id="A0A1J6KFR8"/>
<organism evidence="2 3">
    <name type="scientific">Nicotiana attenuata</name>
    <name type="common">Coyote tobacco</name>
    <dbReference type="NCBI Taxonomy" id="49451"/>
    <lineage>
        <taxon>Eukaryota</taxon>
        <taxon>Viridiplantae</taxon>
        <taxon>Streptophyta</taxon>
        <taxon>Embryophyta</taxon>
        <taxon>Tracheophyta</taxon>
        <taxon>Spermatophyta</taxon>
        <taxon>Magnoliopsida</taxon>
        <taxon>eudicotyledons</taxon>
        <taxon>Gunneridae</taxon>
        <taxon>Pentapetalae</taxon>
        <taxon>asterids</taxon>
        <taxon>lamiids</taxon>
        <taxon>Solanales</taxon>
        <taxon>Solanaceae</taxon>
        <taxon>Nicotianoideae</taxon>
        <taxon>Nicotianeae</taxon>
        <taxon>Nicotiana</taxon>
    </lineage>
</organism>
<dbReference type="InterPro" id="IPR011990">
    <property type="entry name" value="TPR-like_helical_dom_sf"/>
</dbReference>
<comment type="caution">
    <text evidence="2">The sequence shown here is derived from an EMBL/GenBank/DDBJ whole genome shotgun (WGS) entry which is preliminary data.</text>
</comment>
<reference evidence="2" key="1">
    <citation type="submission" date="2016-11" db="EMBL/GenBank/DDBJ databases">
        <title>The genome of Nicotiana attenuata.</title>
        <authorList>
            <person name="Xu S."/>
            <person name="Brockmoeller T."/>
            <person name="Gaquerel E."/>
            <person name="Navarro A."/>
            <person name="Kuhl H."/>
            <person name="Gase K."/>
            <person name="Ling Z."/>
            <person name="Zhou W."/>
            <person name="Kreitzer C."/>
            <person name="Stanke M."/>
            <person name="Tang H."/>
            <person name="Lyons E."/>
            <person name="Pandey P."/>
            <person name="Pandey S.P."/>
            <person name="Timmermann B."/>
            <person name="Baldwin I.T."/>
        </authorList>
    </citation>
    <scope>NUCLEOTIDE SEQUENCE [LARGE SCALE GENOMIC DNA]</scope>
    <source>
        <strain evidence="2">UT</strain>
    </source>
</reference>
<dbReference type="SUPFAM" id="SSF48452">
    <property type="entry name" value="TPR-like"/>
    <property type="match status" value="1"/>
</dbReference>
<accession>A0A1J6KFR8</accession>